<comment type="caution">
    <text evidence="1">The sequence shown here is derived from an EMBL/GenBank/DDBJ whole genome shotgun (WGS) entry which is preliminary data.</text>
</comment>
<dbReference type="Proteomes" id="UP001152049">
    <property type="component" value="Unassembled WGS sequence"/>
</dbReference>
<dbReference type="EMBL" id="JAOQAZ010000051">
    <property type="protein sequence ID" value="KAJ4244370.1"/>
    <property type="molecule type" value="Genomic_DNA"/>
</dbReference>
<evidence type="ECO:0000313" key="1">
    <source>
        <dbReference type="EMBL" id="KAJ4244370.1"/>
    </source>
</evidence>
<protein>
    <submittedName>
        <fullName evidence="1">Uncharacterized protein</fullName>
    </submittedName>
</protein>
<dbReference type="OrthoDB" id="5088465at2759"/>
<organism evidence="1 2">
    <name type="scientific">Fusarium torreyae</name>
    <dbReference type="NCBI Taxonomy" id="1237075"/>
    <lineage>
        <taxon>Eukaryota</taxon>
        <taxon>Fungi</taxon>
        <taxon>Dikarya</taxon>
        <taxon>Ascomycota</taxon>
        <taxon>Pezizomycotina</taxon>
        <taxon>Sordariomycetes</taxon>
        <taxon>Hypocreomycetidae</taxon>
        <taxon>Hypocreales</taxon>
        <taxon>Nectriaceae</taxon>
        <taxon>Fusarium</taxon>
    </lineage>
</organism>
<accession>A0A9W8RLH7</accession>
<gene>
    <name evidence="1" type="ORF">NW762_014497</name>
</gene>
<dbReference type="AlphaFoldDB" id="A0A9W8RLH7"/>
<name>A0A9W8RLH7_9HYPO</name>
<sequence>MAASLARRTSNMALPSFSLDTPPFDSLKKLPAELCIQIMHSCNSLEDIQSFIAASPKALSCFRENRHGVLRPYVADIEKEFYDSDLIPLALTMVKLRSIRCQTSYIGPLQVQQQIQPIVKSILDSAYTNMHQRWRENLPSLVTLTNLLPEIQDAIRAFVMQISWVWAKRINDGPKLLHWKSPRPPSRTSGRKFLEAWLRHQSYLSIYHSSEDVRYCYADINGRYCTVLSGIKTGGSEAKLVDGRYFISDEEIMAMARNVSWILPLEN</sequence>
<reference evidence="1" key="1">
    <citation type="submission" date="2022-09" db="EMBL/GenBank/DDBJ databases">
        <title>Fusarium specimens isolated from Avocado Roots.</title>
        <authorList>
            <person name="Stajich J."/>
            <person name="Roper C."/>
            <person name="Heimlech-Rivalta G."/>
        </authorList>
    </citation>
    <scope>NUCLEOTIDE SEQUENCE</scope>
    <source>
        <strain evidence="1">CF00136</strain>
    </source>
</reference>
<proteinExistence type="predicted"/>
<evidence type="ECO:0000313" key="2">
    <source>
        <dbReference type="Proteomes" id="UP001152049"/>
    </source>
</evidence>
<keyword evidence="2" id="KW-1185">Reference proteome</keyword>